<feature type="domain" description="M23ase beta-sheet core" evidence="2">
    <location>
        <begin position="167"/>
        <end position="261"/>
    </location>
</feature>
<proteinExistence type="predicted"/>
<dbReference type="PANTHER" id="PTHR21666">
    <property type="entry name" value="PEPTIDASE-RELATED"/>
    <property type="match status" value="1"/>
</dbReference>
<comment type="caution">
    <text evidence="3">The sequence shown here is derived from an EMBL/GenBank/DDBJ whole genome shotgun (WGS) entry which is preliminary data.</text>
</comment>
<dbReference type="Gene3D" id="2.70.70.10">
    <property type="entry name" value="Glucose Permease (Domain IIA)"/>
    <property type="match status" value="1"/>
</dbReference>
<evidence type="ECO:0000256" key="1">
    <source>
        <dbReference type="SAM" id="SignalP"/>
    </source>
</evidence>
<dbReference type="InterPro" id="IPR050570">
    <property type="entry name" value="Cell_wall_metabolism_enzyme"/>
</dbReference>
<keyword evidence="1" id="KW-0732">Signal</keyword>
<dbReference type="SUPFAM" id="SSF51261">
    <property type="entry name" value="Duplicated hybrid motif"/>
    <property type="match status" value="1"/>
</dbReference>
<dbReference type="CDD" id="cd12797">
    <property type="entry name" value="M23_peptidase"/>
    <property type="match status" value="1"/>
</dbReference>
<reference evidence="3" key="1">
    <citation type="submission" date="2020-08" db="EMBL/GenBank/DDBJ databases">
        <authorList>
            <person name="Hu Y."/>
            <person name="Nguyen S.V."/>
            <person name="Li F."/>
            <person name="Fanning S."/>
        </authorList>
    </citation>
    <scope>NUCLEOTIDE SEQUENCE</scope>
    <source>
        <strain evidence="3">SYSU D8009</strain>
    </source>
</reference>
<feature type="signal peptide" evidence="1">
    <location>
        <begin position="1"/>
        <end position="21"/>
    </location>
</feature>
<protein>
    <submittedName>
        <fullName evidence="3">M23 family metallopeptidase</fullName>
    </submittedName>
</protein>
<gene>
    <name evidence="3" type="ORF">H7965_04190</name>
</gene>
<dbReference type="EMBL" id="JACOMF010000003">
    <property type="protein sequence ID" value="MBC4014517.1"/>
    <property type="molecule type" value="Genomic_DNA"/>
</dbReference>
<dbReference type="Pfam" id="PF01551">
    <property type="entry name" value="Peptidase_M23"/>
    <property type="match status" value="1"/>
</dbReference>
<evidence type="ECO:0000313" key="3">
    <source>
        <dbReference type="EMBL" id="MBC4014517.1"/>
    </source>
</evidence>
<accession>A0A9X0UBV6</accession>
<sequence>MMRRRAALALPALLLARPAGAVALPTSGLTQGGFVTGRVAPGTKLALDGRALRIGPGGEYAFGFGRDHGPEAVLSVTPPGGHPAAQRLAITKRRWNIQRLEGLPGAMVTPPPEIMARITREREQLAALRRQDTAETFFAAGLIWPAHGRISGVYGSQRILNGEPRAPHLGLDVAVPVGTPLRAAAAGHVVLAEELYFTGDTIILDHGHGVQTLYAHMSRLDVAPGQRIAAGAHLGASGATGRVTGPHLHFGLTWFATRLDPQPVLPAVQG</sequence>
<evidence type="ECO:0000259" key="2">
    <source>
        <dbReference type="Pfam" id="PF01551"/>
    </source>
</evidence>
<dbReference type="Proteomes" id="UP000600101">
    <property type="component" value="Unassembled WGS sequence"/>
</dbReference>
<organism evidence="3 4">
    <name type="scientific">Siccirubricoccus deserti</name>
    <dbReference type="NCBI Taxonomy" id="2013562"/>
    <lineage>
        <taxon>Bacteria</taxon>
        <taxon>Pseudomonadati</taxon>
        <taxon>Pseudomonadota</taxon>
        <taxon>Alphaproteobacteria</taxon>
        <taxon>Acetobacterales</taxon>
        <taxon>Roseomonadaceae</taxon>
        <taxon>Siccirubricoccus</taxon>
    </lineage>
</organism>
<name>A0A9X0UBV6_9PROT</name>
<dbReference type="GO" id="GO:0004222">
    <property type="term" value="F:metalloendopeptidase activity"/>
    <property type="evidence" value="ECO:0007669"/>
    <property type="project" value="TreeGrafter"/>
</dbReference>
<keyword evidence="4" id="KW-1185">Reference proteome</keyword>
<evidence type="ECO:0000313" key="4">
    <source>
        <dbReference type="Proteomes" id="UP000600101"/>
    </source>
</evidence>
<dbReference type="InterPro" id="IPR016047">
    <property type="entry name" value="M23ase_b-sheet_dom"/>
</dbReference>
<dbReference type="PANTHER" id="PTHR21666:SF285">
    <property type="entry name" value="M23 FAMILY METALLOPEPTIDASE"/>
    <property type="match status" value="1"/>
</dbReference>
<feature type="chain" id="PRO_5040848390" evidence="1">
    <location>
        <begin position="22"/>
        <end position="270"/>
    </location>
</feature>
<dbReference type="InterPro" id="IPR011055">
    <property type="entry name" value="Dup_hybrid_motif"/>
</dbReference>
<dbReference type="AlphaFoldDB" id="A0A9X0UBV6"/>